<dbReference type="Proteomes" id="UP000012073">
    <property type="component" value="Unassembled WGS sequence"/>
</dbReference>
<dbReference type="GO" id="GO:0006281">
    <property type="term" value="P:DNA repair"/>
    <property type="evidence" value="ECO:0007669"/>
    <property type="project" value="TreeGrafter"/>
</dbReference>
<reference evidence="3" key="1">
    <citation type="journal article" date="2013" name="Proc. Natl. Acad. Sci. U.S.A.">
        <title>Genome structure and metabolic features in the red seaweed Chondrus crispus shed light on evolution of the Archaeplastida.</title>
        <authorList>
            <person name="Collen J."/>
            <person name="Porcel B."/>
            <person name="Carre W."/>
            <person name="Ball S.G."/>
            <person name="Chaparro C."/>
            <person name="Tonon T."/>
            <person name="Barbeyron T."/>
            <person name="Michel G."/>
            <person name="Noel B."/>
            <person name="Valentin K."/>
            <person name="Elias M."/>
            <person name="Artiguenave F."/>
            <person name="Arun A."/>
            <person name="Aury J.M."/>
            <person name="Barbosa-Neto J.F."/>
            <person name="Bothwell J.H."/>
            <person name="Bouget F.Y."/>
            <person name="Brillet L."/>
            <person name="Cabello-Hurtado F."/>
            <person name="Capella-Gutierrez S."/>
            <person name="Charrier B."/>
            <person name="Cladiere L."/>
            <person name="Cock J.M."/>
            <person name="Coelho S.M."/>
            <person name="Colleoni C."/>
            <person name="Czjzek M."/>
            <person name="Da Silva C."/>
            <person name="Delage L."/>
            <person name="Denoeud F."/>
            <person name="Deschamps P."/>
            <person name="Dittami S.M."/>
            <person name="Gabaldon T."/>
            <person name="Gachon C.M."/>
            <person name="Groisillier A."/>
            <person name="Herve C."/>
            <person name="Jabbari K."/>
            <person name="Katinka M."/>
            <person name="Kloareg B."/>
            <person name="Kowalczyk N."/>
            <person name="Labadie K."/>
            <person name="Leblanc C."/>
            <person name="Lopez P.J."/>
            <person name="McLachlan D.H."/>
            <person name="Meslet-Cladiere L."/>
            <person name="Moustafa A."/>
            <person name="Nehr Z."/>
            <person name="Nyvall Collen P."/>
            <person name="Panaud O."/>
            <person name="Partensky F."/>
            <person name="Poulain J."/>
            <person name="Rensing S.A."/>
            <person name="Rousvoal S."/>
            <person name="Samson G."/>
            <person name="Symeonidi A."/>
            <person name="Weissenbach J."/>
            <person name="Zambounis A."/>
            <person name="Wincker P."/>
            <person name="Boyen C."/>
        </authorList>
    </citation>
    <scope>NUCLEOTIDE SEQUENCE [LARGE SCALE GENOMIC DNA]</scope>
    <source>
        <strain evidence="3">cv. Stackhouse</strain>
    </source>
</reference>
<gene>
    <name evidence="2" type="ORF">CHC_T00006170001</name>
</gene>
<dbReference type="InterPro" id="IPR013536">
    <property type="entry name" value="WLM_dom"/>
</dbReference>
<sequence length="229" mass="25504">MATLDSDMFKCCHRLDVLRWVQDDYALSLLERATTQVRPIMAKRKWTVPLVAEFYPDAARLLGLNHNHGAKIQIRLRSPNNPEVFLPYENILGTLLHELTHIEIGPHNDAFYELLDELKQECDELIWSGNDGTKSEEAFAGKGRRVGQGVTMTVPRRRAGVSAAAAARNRQRIESLMPKGGRKLGGSAGIARLCDPREMALAAAQRRANDEVWCGGSVEVVELDDDEDA</sequence>
<feature type="domain" description="WLM" evidence="1">
    <location>
        <begin position="1"/>
        <end position="209"/>
    </location>
</feature>
<evidence type="ECO:0000259" key="1">
    <source>
        <dbReference type="PROSITE" id="PS51397"/>
    </source>
</evidence>
<organism evidence="2 3">
    <name type="scientific">Chondrus crispus</name>
    <name type="common">Carrageen Irish moss</name>
    <name type="synonym">Polymorpha crispa</name>
    <dbReference type="NCBI Taxonomy" id="2769"/>
    <lineage>
        <taxon>Eukaryota</taxon>
        <taxon>Rhodophyta</taxon>
        <taxon>Florideophyceae</taxon>
        <taxon>Rhodymeniophycidae</taxon>
        <taxon>Gigartinales</taxon>
        <taxon>Gigartinaceae</taxon>
        <taxon>Chondrus</taxon>
    </lineage>
</organism>
<accession>R7QKZ9</accession>
<name>R7QKZ9_CHOCR</name>
<dbReference type="PANTHER" id="PTHR46622">
    <property type="entry name" value="DNA-DEPENDENT METALLOPROTEASE WSS1"/>
    <property type="match status" value="1"/>
</dbReference>
<dbReference type="OMA" id="ANDEVWC"/>
<dbReference type="STRING" id="2769.R7QKZ9"/>
<dbReference type="AlphaFoldDB" id="R7QKZ9"/>
<dbReference type="PhylomeDB" id="R7QKZ9"/>
<dbReference type="GeneID" id="17326070"/>
<dbReference type="Gramene" id="CDF38438">
    <property type="protein sequence ID" value="CDF38438"/>
    <property type="gene ID" value="CHC_T00006170001"/>
</dbReference>
<keyword evidence="3" id="KW-1185">Reference proteome</keyword>
<protein>
    <recommendedName>
        <fullName evidence="1">WLM domain-containing protein</fullName>
    </recommendedName>
</protein>
<dbReference type="PROSITE" id="PS51397">
    <property type="entry name" value="WLM"/>
    <property type="match status" value="1"/>
</dbReference>
<evidence type="ECO:0000313" key="2">
    <source>
        <dbReference type="EMBL" id="CDF38438.1"/>
    </source>
</evidence>
<dbReference type="GO" id="GO:0008237">
    <property type="term" value="F:metallopeptidase activity"/>
    <property type="evidence" value="ECO:0007669"/>
    <property type="project" value="TreeGrafter"/>
</dbReference>
<evidence type="ECO:0000313" key="3">
    <source>
        <dbReference type="Proteomes" id="UP000012073"/>
    </source>
</evidence>
<dbReference type="KEGG" id="ccp:CHC_T00006170001"/>
<dbReference type="GO" id="GO:0005634">
    <property type="term" value="C:nucleus"/>
    <property type="evidence" value="ECO:0007669"/>
    <property type="project" value="TreeGrafter"/>
</dbReference>
<dbReference type="EMBL" id="HG001932">
    <property type="protein sequence ID" value="CDF38438.1"/>
    <property type="molecule type" value="Genomic_DNA"/>
</dbReference>
<dbReference type="RefSeq" id="XP_005718331.1">
    <property type="nucleotide sequence ID" value="XM_005718274.1"/>
</dbReference>
<dbReference type="PANTHER" id="PTHR46622:SF1">
    <property type="entry name" value="DNA-DEPENDENT METALLOPROTEASE WSS1"/>
    <property type="match status" value="1"/>
</dbReference>
<dbReference type="OrthoDB" id="3105at2759"/>
<proteinExistence type="predicted"/>
<dbReference type="Pfam" id="PF08325">
    <property type="entry name" value="WLM"/>
    <property type="match status" value="1"/>
</dbReference>
<dbReference type="InterPro" id="IPR053000">
    <property type="entry name" value="WSS1-like_metalloprotease"/>
</dbReference>